<dbReference type="Proteomes" id="UP000244904">
    <property type="component" value="Unassembled WGS sequence"/>
</dbReference>
<keyword evidence="2" id="KW-0808">Transferase</keyword>
<protein>
    <submittedName>
        <fullName evidence="2">Ribosomal-protein-alanine acetyltransferase</fullName>
        <ecNumber evidence="2">2.3.1.267</ecNumber>
    </submittedName>
</protein>
<dbReference type="InterPro" id="IPR016181">
    <property type="entry name" value="Acyl_CoA_acyltransferase"/>
</dbReference>
<accession>A0A2R8AV15</accession>
<organism evidence="2 3">
    <name type="scientific">Pseudoprimorskyibacter insulae</name>
    <dbReference type="NCBI Taxonomy" id="1695997"/>
    <lineage>
        <taxon>Bacteria</taxon>
        <taxon>Pseudomonadati</taxon>
        <taxon>Pseudomonadota</taxon>
        <taxon>Alphaproteobacteria</taxon>
        <taxon>Rhodobacterales</taxon>
        <taxon>Paracoccaceae</taxon>
        <taxon>Pseudoprimorskyibacter</taxon>
    </lineage>
</organism>
<dbReference type="InterPro" id="IPR000182">
    <property type="entry name" value="GNAT_dom"/>
</dbReference>
<proteinExistence type="predicted"/>
<dbReference type="SUPFAM" id="SSF55729">
    <property type="entry name" value="Acyl-CoA N-acyltransferases (Nat)"/>
    <property type="match status" value="1"/>
</dbReference>
<reference evidence="3" key="1">
    <citation type="submission" date="2018-03" db="EMBL/GenBank/DDBJ databases">
        <authorList>
            <person name="Rodrigo-Torres L."/>
            <person name="Arahal R. D."/>
            <person name="Lucena T."/>
        </authorList>
    </citation>
    <scope>NUCLEOTIDE SEQUENCE [LARGE SCALE GENOMIC DNA]</scope>
    <source>
        <strain evidence="3">CECT 8871</strain>
    </source>
</reference>
<name>A0A2R8AV15_9RHOB</name>
<dbReference type="AlphaFoldDB" id="A0A2R8AV15"/>
<dbReference type="OrthoDB" id="9804026at2"/>
<gene>
    <name evidence="2" type="primary">rimI</name>
    <name evidence="2" type="ORF">PRI8871_01564</name>
</gene>
<dbReference type="GO" id="GO:0008999">
    <property type="term" value="F:protein-N-terminal-alanine acetyltransferase activity"/>
    <property type="evidence" value="ECO:0007669"/>
    <property type="project" value="UniProtKB-EC"/>
</dbReference>
<keyword evidence="3" id="KW-1185">Reference proteome</keyword>
<dbReference type="EMBL" id="OMOJ01000002">
    <property type="protein sequence ID" value="SPF79767.1"/>
    <property type="molecule type" value="Genomic_DNA"/>
</dbReference>
<dbReference type="PROSITE" id="PS51186">
    <property type="entry name" value="GNAT"/>
    <property type="match status" value="1"/>
</dbReference>
<keyword evidence="2" id="KW-0012">Acyltransferase</keyword>
<evidence type="ECO:0000313" key="2">
    <source>
        <dbReference type="EMBL" id="SPF79767.1"/>
    </source>
</evidence>
<dbReference type="Gene3D" id="3.40.630.30">
    <property type="match status" value="1"/>
</dbReference>
<feature type="domain" description="N-acetyltransferase" evidence="1">
    <location>
        <begin position="1"/>
        <end position="137"/>
    </location>
</feature>
<dbReference type="Pfam" id="PF00583">
    <property type="entry name" value="Acetyltransf_1"/>
    <property type="match status" value="1"/>
</dbReference>
<evidence type="ECO:0000313" key="3">
    <source>
        <dbReference type="Proteomes" id="UP000244904"/>
    </source>
</evidence>
<evidence type="ECO:0000259" key="1">
    <source>
        <dbReference type="PROSITE" id="PS51186"/>
    </source>
</evidence>
<dbReference type="EC" id="2.3.1.267" evidence="2"/>
<sequence length="139" mass="14915">MTPETMADIAARAYSHMRPWSLADFATALDRPVTLLAHTGHAFVLGQVIVDEAEILAVACDPDHQRAGQAAQALHLFHDQAAQHGAATVFLDVAAHNAPAIGLYTKLGYIPCGRRKGYYRQPDGPAQDAVLMSRALTQG</sequence>
<dbReference type="RefSeq" id="WP_108885606.1">
    <property type="nucleotide sequence ID" value="NZ_OMOJ01000002.1"/>
</dbReference>